<keyword evidence="6" id="KW-1185">Reference proteome</keyword>
<protein>
    <submittedName>
        <fullName evidence="5">Fukutin isoform X2</fullName>
    </submittedName>
</protein>
<accession>A0A3M7QJN1</accession>
<evidence type="ECO:0000256" key="2">
    <source>
        <dbReference type="ARBA" id="ARBA00022692"/>
    </source>
</evidence>
<proteinExistence type="predicted"/>
<feature type="non-terminal residue" evidence="5">
    <location>
        <position position="359"/>
    </location>
</feature>
<comment type="caution">
    <text evidence="5">The sequence shown here is derived from an EMBL/GenBank/DDBJ whole genome shotgun (WGS) entry which is preliminary data.</text>
</comment>
<dbReference type="AlphaFoldDB" id="A0A3M7QJN1"/>
<keyword evidence="3" id="KW-1133">Transmembrane helix</keyword>
<evidence type="ECO:0000256" key="4">
    <source>
        <dbReference type="ARBA" id="ARBA00023136"/>
    </source>
</evidence>
<sequence length="359" mass="42102">MLKKRKVLLTFSIISFVVFFIQFENEANFLKTNSKDNTNDQKNSIVDIDPEKNYINFWNSLKVYSNYYFRLPISFVTKNDSWRDFSSDGSQQFATINRILFTNKAILGDPNVFTNIITDIYQESVIDKIHEQQDQNRSFLMSFLLDIKYLSKFFKDLASFNIKFVIQHKSRFFTAPLDTSHFLYQYKHSKFIECNQQLAESTYKIQKQNVVKTTFFVSRFSYIRDLLESNQKVYWLMAGTLLGWYRECGIIPHTTDADLSLYSDQFDSEIENFLINDKLIPLSLKFGLDNDSLEFRIHQKNAFHIDLFFTYELNQTHQCKDISSVILMGDFNLPDIEWNEFGAPVLASDSSTSAYISSA</sequence>
<keyword evidence="2" id="KW-0812">Transmembrane</keyword>
<dbReference type="STRING" id="10195.A0A3M7QJN1"/>
<evidence type="ECO:0000256" key="1">
    <source>
        <dbReference type="ARBA" id="ARBA00004167"/>
    </source>
</evidence>
<dbReference type="PANTHER" id="PTHR15407:SF28">
    <property type="entry name" value="RIBITOL-5-PHOSPHATE TRANSFERASE FKTN"/>
    <property type="match status" value="1"/>
</dbReference>
<name>A0A3M7QJN1_BRAPC</name>
<organism evidence="5 6">
    <name type="scientific">Brachionus plicatilis</name>
    <name type="common">Marine rotifer</name>
    <name type="synonym">Brachionus muelleri</name>
    <dbReference type="NCBI Taxonomy" id="10195"/>
    <lineage>
        <taxon>Eukaryota</taxon>
        <taxon>Metazoa</taxon>
        <taxon>Spiralia</taxon>
        <taxon>Gnathifera</taxon>
        <taxon>Rotifera</taxon>
        <taxon>Eurotatoria</taxon>
        <taxon>Monogononta</taxon>
        <taxon>Pseudotrocha</taxon>
        <taxon>Ploima</taxon>
        <taxon>Brachionidae</taxon>
        <taxon>Brachionus</taxon>
    </lineage>
</organism>
<dbReference type="Proteomes" id="UP000276133">
    <property type="component" value="Unassembled WGS sequence"/>
</dbReference>
<dbReference type="PANTHER" id="PTHR15407">
    <property type="entry name" value="FUKUTIN-RELATED"/>
    <property type="match status" value="1"/>
</dbReference>
<dbReference type="InterPro" id="IPR009644">
    <property type="entry name" value="FKTN/MNN4/W02B3.4-1"/>
</dbReference>
<comment type="subcellular location">
    <subcellularLocation>
        <location evidence="1">Membrane</location>
        <topology evidence="1">Single-pass membrane protein</topology>
    </subcellularLocation>
</comment>
<evidence type="ECO:0000313" key="6">
    <source>
        <dbReference type="Proteomes" id="UP000276133"/>
    </source>
</evidence>
<evidence type="ECO:0000313" key="5">
    <source>
        <dbReference type="EMBL" id="RNA11175.1"/>
    </source>
</evidence>
<keyword evidence="4" id="KW-0472">Membrane</keyword>
<reference evidence="5 6" key="1">
    <citation type="journal article" date="2018" name="Sci. Rep.">
        <title>Genomic signatures of local adaptation to the degree of environmental predictability in rotifers.</title>
        <authorList>
            <person name="Franch-Gras L."/>
            <person name="Hahn C."/>
            <person name="Garcia-Roger E.M."/>
            <person name="Carmona M.J."/>
            <person name="Serra M."/>
            <person name="Gomez A."/>
        </authorList>
    </citation>
    <scope>NUCLEOTIDE SEQUENCE [LARGE SCALE GENOMIC DNA]</scope>
    <source>
        <strain evidence="5">HYR1</strain>
    </source>
</reference>
<gene>
    <name evidence="5" type="ORF">BpHYR1_049108</name>
</gene>
<dbReference type="EMBL" id="REGN01006025">
    <property type="protein sequence ID" value="RNA11175.1"/>
    <property type="molecule type" value="Genomic_DNA"/>
</dbReference>
<evidence type="ECO:0000256" key="3">
    <source>
        <dbReference type="ARBA" id="ARBA00022989"/>
    </source>
</evidence>
<dbReference type="GO" id="GO:0016020">
    <property type="term" value="C:membrane"/>
    <property type="evidence" value="ECO:0007669"/>
    <property type="project" value="UniProtKB-SubCell"/>
</dbReference>
<dbReference type="OrthoDB" id="10072116at2759"/>